<comment type="catalytic activity">
    <reaction evidence="15">
        <text>Preferential cleavage: (Ac)2-L-Lys-D-Ala-|-D-Ala. Also transpeptidation of peptidyl-alanyl moieties that are N-acyl substituents of D-alanine.</text>
        <dbReference type="EC" id="3.4.16.4"/>
    </reaction>
</comment>
<dbReference type="Gene3D" id="3.40.710.10">
    <property type="entry name" value="DD-peptidase/beta-lactamase superfamily"/>
    <property type="match status" value="1"/>
</dbReference>
<dbReference type="Pfam" id="PF17957">
    <property type="entry name" value="Big_7"/>
    <property type="match status" value="1"/>
</dbReference>
<keyword evidence="13" id="KW-0511">Multifunctional enzyme</keyword>
<dbReference type="GO" id="GO:0005886">
    <property type="term" value="C:plasma membrane"/>
    <property type="evidence" value="ECO:0007669"/>
    <property type="project" value="UniProtKB-SubCell"/>
</dbReference>
<dbReference type="InterPro" id="IPR013783">
    <property type="entry name" value="Ig-like_fold"/>
</dbReference>
<dbReference type="FunFam" id="1.10.3810.10:FF:000001">
    <property type="entry name" value="Penicillin-binding protein 1A"/>
    <property type="match status" value="1"/>
</dbReference>
<keyword evidence="4" id="KW-1003">Cell membrane</keyword>
<evidence type="ECO:0000256" key="7">
    <source>
        <dbReference type="ARBA" id="ARBA00022676"/>
    </source>
</evidence>
<dbReference type="InterPro" id="IPR023346">
    <property type="entry name" value="Lysozyme-like_dom_sf"/>
</dbReference>
<dbReference type="SUPFAM" id="SSF56601">
    <property type="entry name" value="beta-lactamase/transpeptidase-like"/>
    <property type="match status" value="1"/>
</dbReference>
<dbReference type="InterPro" id="IPR001264">
    <property type="entry name" value="Glyco_trans_51"/>
</dbReference>
<evidence type="ECO:0000256" key="12">
    <source>
        <dbReference type="ARBA" id="ARBA00023136"/>
    </source>
</evidence>
<dbReference type="GO" id="GO:0008360">
    <property type="term" value="P:regulation of cell shape"/>
    <property type="evidence" value="ECO:0007669"/>
    <property type="project" value="UniProtKB-KW"/>
</dbReference>
<comment type="similarity">
    <text evidence="2">In the C-terminal section; belongs to the transpeptidase family.</text>
</comment>
<dbReference type="PANTHER" id="PTHR32282:SF11">
    <property type="entry name" value="PENICILLIN-BINDING PROTEIN 1B"/>
    <property type="match status" value="1"/>
</dbReference>
<keyword evidence="9" id="KW-0378">Hydrolase</keyword>
<keyword evidence="6" id="KW-0645">Protease</keyword>
<keyword evidence="14" id="KW-0961">Cell wall biogenesis/degradation</keyword>
<comment type="subcellular location">
    <subcellularLocation>
        <location evidence="1">Cell membrane</location>
    </subcellularLocation>
</comment>
<evidence type="ECO:0000256" key="2">
    <source>
        <dbReference type="ARBA" id="ARBA00007090"/>
    </source>
</evidence>
<dbReference type="Pfam" id="PF00905">
    <property type="entry name" value="Transpeptidase"/>
    <property type="match status" value="1"/>
</dbReference>
<name>A0A1G1YD99_9BACT</name>
<evidence type="ECO:0000256" key="14">
    <source>
        <dbReference type="ARBA" id="ARBA00023316"/>
    </source>
</evidence>
<proteinExistence type="inferred from homology"/>
<dbReference type="Pfam" id="PF00912">
    <property type="entry name" value="Transgly"/>
    <property type="match status" value="1"/>
</dbReference>
<organism evidence="20 21">
    <name type="scientific">Candidatus Buchananbacteria bacterium RIFCSPHIGHO2_01_FULL_46_12</name>
    <dbReference type="NCBI Taxonomy" id="1797536"/>
    <lineage>
        <taxon>Bacteria</taxon>
        <taxon>Candidatus Buchananiibacteriota</taxon>
    </lineage>
</organism>
<evidence type="ECO:0000313" key="21">
    <source>
        <dbReference type="Proteomes" id="UP000178432"/>
    </source>
</evidence>
<evidence type="ECO:0000256" key="3">
    <source>
        <dbReference type="ARBA" id="ARBA00007739"/>
    </source>
</evidence>
<evidence type="ECO:0000313" key="20">
    <source>
        <dbReference type="EMBL" id="OGY49487.1"/>
    </source>
</evidence>
<evidence type="ECO:0000256" key="16">
    <source>
        <dbReference type="ARBA" id="ARBA00049902"/>
    </source>
</evidence>
<dbReference type="AlphaFoldDB" id="A0A1G1YD99"/>
<dbReference type="GO" id="GO:0008658">
    <property type="term" value="F:penicillin binding"/>
    <property type="evidence" value="ECO:0007669"/>
    <property type="project" value="InterPro"/>
</dbReference>
<keyword evidence="7" id="KW-0328">Glycosyltransferase</keyword>
<dbReference type="NCBIfam" id="TIGR02074">
    <property type="entry name" value="PBP_1a_fam"/>
    <property type="match status" value="1"/>
</dbReference>
<keyword evidence="17" id="KW-1133">Transmembrane helix</keyword>
<keyword evidence="8" id="KW-0808">Transferase</keyword>
<gene>
    <name evidence="20" type="ORF">A2663_03430</name>
</gene>
<evidence type="ECO:0000256" key="17">
    <source>
        <dbReference type="SAM" id="Phobius"/>
    </source>
</evidence>
<dbReference type="InterPro" id="IPR036950">
    <property type="entry name" value="PBP_transglycosylase"/>
</dbReference>
<dbReference type="PANTHER" id="PTHR32282">
    <property type="entry name" value="BINDING PROTEIN TRANSPEPTIDASE, PUTATIVE-RELATED"/>
    <property type="match status" value="1"/>
</dbReference>
<evidence type="ECO:0000259" key="19">
    <source>
        <dbReference type="Pfam" id="PF00912"/>
    </source>
</evidence>
<keyword evidence="10" id="KW-0133">Cell shape</keyword>
<evidence type="ECO:0000256" key="10">
    <source>
        <dbReference type="ARBA" id="ARBA00022960"/>
    </source>
</evidence>
<dbReference type="InterPro" id="IPR001460">
    <property type="entry name" value="PCN-bd_Tpept"/>
</dbReference>
<evidence type="ECO:0000256" key="6">
    <source>
        <dbReference type="ARBA" id="ARBA00022670"/>
    </source>
</evidence>
<evidence type="ECO:0000256" key="4">
    <source>
        <dbReference type="ARBA" id="ARBA00022475"/>
    </source>
</evidence>
<dbReference type="GO" id="GO:0006508">
    <property type="term" value="P:proteolysis"/>
    <property type="evidence" value="ECO:0007669"/>
    <property type="project" value="UniProtKB-KW"/>
</dbReference>
<keyword evidence="12 17" id="KW-0472">Membrane</keyword>
<evidence type="ECO:0000256" key="1">
    <source>
        <dbReference type="ARBA" id="ARBA00004236"/>
    </source>
</evidence>
<dbReference type="SUPFAM" id="SSF53955">
    <property type="entry name" value="Lysozyme-like"/>
    <property type="match status" value="1"/>
</dbReference>
<dbReference type="GO" id="GO:0009252">
    <property type="term" value="P:peptidoglycan biosynthetic process"/>
    <property type="evidence" value="ECO:0007669"/>
    <property type="project" value="UniProtKB-KW"/>
</dbReference>
<evidence type="ECO:0000259" key="18">
    <source>
        <dbReference type="Pfam" id="PF00905"/>
    </source>
</evidence>
<dbReference type="GO" id="GO:0071555">
    <property type="term" value="P:cell wall organization"/>
    <property type="evidence" value="ECO:0007669"/>
    <property type="project" value="UniProtKB-KW"/>
</dbReference>
<evidence type="ECO:0000256" key="9">
    <source>
        <dbReference type="ARBA" id="ARBA00022801"/>
    </source>
</evidence>
<evidence type="ECO:0000256" key="13">
    <source>
        <dbReference type="ARBA" id="ARBA00023268"/>
    </source>
</evidence>
<dbReference type="Gene3D" id="2.60.40.10">
    <property type="entry name" value="Immunoglobulins"/>
    <property type="match status" value="1"/>
</dbReference>
<dbReference type="Proteomes" id="UP000178432">
    <property type="component" value="Unassembled WGS sequence"/>
</dbReference>
<keyword evidence="17" id="KW-0812">Transmembrane</keyword>
<sequence length="953" mass="105058">MSFLQIYKKTGYQDWRQPANRRRHNPAYFGQRSSAGRPKRKLPIRQILTGGVILLALGGIFSIIFLAWLATQLPNPNKIIDRSVALSTKIYDRQGETLLYDIHGAQKRTFVQLSGIPENLKNATLAAEDREFYKHGGISFTGIIRSLLKNIFTGSKAGGSTITQQLVKNVILSPEKTYTRKAKEVILSYQLEKKFSKDEILQMYFNEIPYGSVAYGAEAAAQTYFGKAVKDLSLAESAVLAALPQAPTYYSPYGSHLDKLYARQGWILDSLADLGYITEEDAEFAKKEKIEFKKSAESIIAPHFVMFIKEYLTEKYGELAVEQGGLKVITTLDADKQKFAEEAIAENAEKNLKWNAGNAALVALDPATGQILAMVGSKDYFNDEIDGQVNVATRPRQPGSSFKPIVYAAAFKKGYTPETVLYDAVTKFLNSDGKDYEPKNYDLKEHGPVTIRQALAGSLNIPAVKAIYLTGVDKVLDLAGSLGYTTLSDRSRFGLSLVLGGAEVKLIEQVAAFAVFAREGEYHPPAGILKVEDKDGAVLEEYKKQEKKVLETQVARQINSILSDNAARAYIFGEKNYLTLPDRAVAAKTGTTNDYHDAWTVGFTPNLAAGVWVGNSDNAEMKRGADGSVLAAPIWNKFMQEALKGLPAEGFTAPAATVSGKPVLNGQLVQGIKVKVNKNNGKLATDLTPPDLVEERIYRQAHAILYYINKDDPQGDTAPDLNDPQYPRWEEAVLRWAKDNNIMAEDPPTESDDSYRPEDKPVISLTFPDARQTITDRNFSAGVNASAPRGVLRVEYYLNGKLLKTVSEAPYELSVYLDDPNLKSGFYQLKAAAYDDLGNNNSAALDLNFQLPEIPQPLSWLAPAENETISAKKFPYVIKAELANVSRIQKIDVYYKTADGQVDYINTSRQFAGGQLAVPWPSAPAPGAYKIYAEITNSDGYAFKTGEVVAEVQ</sequence>
<feature type="domain" description="Penicillin-binding protein transpeptidase" evidence="18">
    <location>
        <begin position="360"/>
        <end position="640"/>
    </location>
</feature>
<feature type="transmembrane region" description="Helical" evidence="17">
    <location>
        <begin position="47"/>
        <end position="70"/>
    </location>
</feature>
<dbReference type="InterPro" id="IPR050396">
    <property type="entry name" value="Glycosyltr_51/Transpeptidase"/>
</dbReference>
<comment type="caution">
    <text evidence="20">The sequence shown here is derived from an EMBL/GenBank/DDBJ whole genome shotgun (WGS) entry which is preliminary data.</text>
</comment>
<dbReference type="GO" id="GO:0030288">
    <property type="term" value="C:outer membrane-bounded periplasmic space"/>
    <property type="evidence" value="ECO:0007669"/>
    <property type="project" value="TreeGrafter"/>
</dbReference>
<dbReference type="InterPro" id="IPR012338">
    <property type="entry name" value="Beta-lactam/transpept-like"/>
</dbReference>
<feature type="domain" description="Glycosyl transferase family 51" evidence="19">
    <location>
        <begin position="99"/>
        <end position="271"/>
    </location>
</feature>
<evidence type="ECO:0000256" key="5">
    <source>
        <dbReference type="ARBA" id="ARBA00022645"/>
    </source>
</evidence>
<comment type="similarity">
    <text evidence="3">In the N-terminal section; belongs to the glycosyltransferase 51 family.</text>
</comment>
<dbReference type="Gene3D" id="1.10.3810.10">
    <property type="entry name" value="Biosynthetic peptidoglycan transglycosylase-like"/>
    <property type="match status" value="1"/>
</dbReference>
<evidence type="ECO:0000256" key="11">
    <source>
        <dbReference type="ARBA" id="ARBA00022984"/>
    </source>
</evidence>
<dbReference type="GO" id="GO:0008955">
    <property type="term" value="F:peptidoglycan glycosyltransferase activity"/>
    <property type="evidence" value="ECO:0007669"/>
    <property type="project" value="UniProtKB-EC"/>
</dbReference>
<keyword evidence="11" id="KW-0573">Peptidoglycan synthesis</keyword>
<protein>
    <submittedName>
        <fullName evidence="20">Uncharacterized protein</fullName>
    </submittedName>
</protein>
<dbReference type="GO" id="GO:0009002">
    <property type="term" value="F:serine-type D-Ala-D-Ala carboxypeptidase activity"/>
    <property type="evidence" value="ECO:0007669"/>
    <property type="project" value="UniProtKB-EC"/>
</dbReference>
<dbReference type="EMBL" id="MHIF01000004">
    <property type="protein sequence ID" value="OGY49487.1"/>
    <property type="molecule type" value="Genomic_DNA"/>
</dbReference>
<evidence type="ECO:0000256" key="15">
    <source>
        <dbReference type="ARBA" id="ARBA00034000"/>
    </source>
</evidence>
<reference evidence="20 21" key="1">
    <citation type="journal article" date="2016" name="Nat. Commun.">
        <title>Thousands of microbial genomes shed light on interconnected biogeochemical processes in an aquifer system.</title>
        <authorList>
            <person name="Anantharaman K."/>
            <person name="Brown C.T."/>
            <person name="Hug L.A."/>
            <person name="Sharon I."/>
            <person name="Castelle C.J."/>
            <person name="Probst A.J."/>
            <person name="Thomas B.C."/>
            <person name="Singh A."/>
            <person name="Wilkins M.J."/>
            <person name="Karaoz U."/>
            <person name="Brodie E.L."/>
            <person name="Williams K.H."/>
            <person name="Hubbard S.S."/>
            <person name="Banfield J.F."/>
        </authorList>
    </citation>
    <scope>NUCLEOTIDE SEQUENCE [LARGE SCALE GENOMIC DNA]</scope>
</reference>
<keyword evidence="5" id="KW-0121">Carboxypeptidase</keyword>
<comment type="catalytic activity">
    <reaction evidence="16">
        <text>[GlcNAc-(1-&gt;4)-Mur2Ac(oyl-L-Ala-gamma-D-Glu-L-Lys-D-Ala-D-Ala)](n)-di-trans,octa-cis-undecaprenyl diphosphate + beta-D-GlcNAc-(1-&gt;4)-Mur2Ac(oyl-L-Ala-gamma-D-Glu-L-Lys-D-Ala-D-Ala)-di-trans,octa-cis-undecaprenyl diphosphate = [GlcNAc-(1-&gt;4)-Mur2Ac(oyl-L-Ala-gamma-D-Glu-L-Lys-D-Ala-D-Ala)](n+1)-di-trans,octa-cis-undecaprenyl diphosphate + di-trans,octa-cis-undecaprenyl diphosphate + H(+)</text>
        <dbReference type="Rhea" id="RHEA:23708"/>
        <dbReference type="Rhea" id="RHEA-COMP:9602"/>
        <dbReference type="Rhea" id="RHEA-COMP:9603"/>
        <dbReference type="ChEBI" id="CHEBI:15378"/>
        <dbReference type="ChEBI" id="CHEBI:58405"/>
        <dbReference type="ChEBI" id="CHEBI:60033"/>
        <dbReference type="ChEBI" id="CHEBI:78435"/>
        <dbReference type="EC" id="2.4.99.28"/>
    </reaction>
</comment>
<accession>A0A1G1YD99</accession>
<evidence type="ECO:0000256" key="8">
    <source>
        <dbReference type="ARBA" id="ARBA00022679"/>
    </source>
</evidence>